<name>A0A3S0J2H8_9BURK</name>
<dbReference type="Proteomes" id="UP000267418">
    <property type="component" value="Unassembled WGS sequence"/>
</dbReference>
<evidence type="ECO:0000256" key="10">
    <source>
        <dbReference type="ARBA" id="ARBA00022989"/>
    </source>
</evidence>
<dbReference type="GO" id="GO:0005886">
    <property type="term" value="C:plasma membrane"/>
    <property type="evidence" value="ECO:0007669"/>
    <property type="project" value="UniProtKB-SubCell"/>
</dbReference>
<keyword evidence="6" id="KW-0597">Phosphoprotein</keyword>
<dbReference type="InterPro" id="IPR036097">
    <property type="entry name" value="HisK_dim/P_sf"/>
</dbReference>
<evidence type="ECO:0000256" key="6">
    <source>
        <dbReference type="ARBA" id="ARBA00022553"/>
    </source>
</evidence>
<keyword evidence="11" id="KW-0902">Two-component regulatory system</keyword>
<feature type="transmembrane region" description="Helical" evidence="13">
    <location>
        <begin position="37"/>
        <end position="59"/>
    </location>
</feature>
<dbReference type="Pfam" id="PF00512">
    <property type="entry name" value="HisKA"/>
    <property type="match status" value="1"/>
</dbReference>
<keyword evidence="9 15" id="KW-0418">Kinase</keyword>
<reference evidence="15 16" key="1">
    <citation type="submission" date="2018-12" db="EMBL/GenBank/DDBJ databases">
        <title>The genome of Variovorax gossypii DSM 100435.</title>
        <authorList>
            <person name="Gao J."/>
            <person name="Sun J."/>
        </authorList>
    </citation>
    <scope>NUCLEOTIDE SEQUENCE [LARGE SCALE GENOMIC DNA]</scope>
    <source>
        <strain evidence="15 16">DSM 100435</strain>
    </source>
</reference>
<dbReference type="PRINTS" id="PR00344">
    <property type="entry name" value="BCTRLSENSOR"/>
</dbReference>
<dbReference type="Gene3D" id="3.30.565.10">
    <property type="entry name" value="Histidine kinase-like ATPase, C-terminal domain"/>
    <property type="match status" value="1"/>
</dbReference>
<evidence type="ECO:0000256" key="8">
    <source>
        <dbReference type="ARBA" id="ARBA00022692"/>
    </source>
</evidence>
<keyword evidence="5" id="KW-0997">Cell inner membrane</keyword>
<evidence type="ECO:0000259" key="14">
    <source>
        <dbReference type="PROSITE" id="PS50109"/>
    </source>
</evidence>
<dbReference type="InterPro" id="IPR003594">
    <property type="entry name" value="HATPase_dom"/>
</dbReference>
<dbReference type="Pfam" id="PF02518">
    <property type="entry name" value="HATPase_c"/>
    <property type="match status" value="1"/>
</dbReference>
<dbReference type="SUPFAM" id="SSF47384">
    <property type="entry name" value="Homodimeric domain of signal transducing histidine kinase"/>
    <property type="match status" value="1"/>
</dbReference>
<dbReference type="CDD" id="cd00075">
    <property type="entry name" value="HATPase"/>
    <property type="match status" value="1"/>
</dbReference>
<comment type="catalytic activity">
    <reaction evidence="1">
        <text>ATP + protein L-histidine = ADP + protein N-phospho-L-histidine.</text>
        <dbReference type="EC" id="2.7.13.3"/>
    </reaction>
</comment>
<gene>
    <name evidence="15" type="ORF">EJP69_25995</name>
</gene>
<evidence type="ECO:0000256" key="4">
    <source>
        <dbReference type="ARBA" id="ARBA00022475"/>
    </source>
</evidence>
<keyword evidence="10 13" id="KW-1133">Transmembrane helix</keyword>
<dbReference type="GO" id="GO:0000155">
    <property type="term" value="F:phosphorelay sensor kinase activity"/>
    <property type="evidence" value="ECO:0007669"/>
    <property type="project" value="InterPro"/>
</dbReference>
<dbReference type="PANTHER" id="PTHR44936:SF5">
    <property type="entry name" value="SENSOR HISTIDINE KINASE ENVZ"/>
    <property type="match status" value="1"/>
</dbReference>
<dbReference type="RefSeq" id="WP_126473150.1">
    <property type="nucleotide sequence ID" value="NZ_RXOE01000009.1"/>
</dbReference>
<dbReference type="InterPro" id="IPR003661">
    <property type="entry name" value="HisK_dim/P_dom"/>
</dbReference>
<keyword evidence="12 13" id="KW-0472">Membrane</keyword>
<keyword evidence="16" id="KW-1185">Reference proteome</keyword>
<dbReference type="InterPro" id="IPR036890">
    <property type="entry name" value="HATPase_C_sf"/>
</dbReference>
<sequence>MTKKSRASISSFHPACASDARAGAVSKTAQPARRSQGLALVAARAIAVATLGQNVHAATLSPLSCPLDDSLRWIVCVSVLVGLMLLAVFLWLEAMDHRAGAARLARAIEHRGSGAGVPELVESGPRAIVRLARAINNLRRRQAERDVAHLDVQAAYAHDLRTPLTRMGLRCEMLEDHALREAMERDLAQMRELVEASVASARMQRSVAEPLQRVDADGLLGNMMRDYREAGRAIVLDGRIGQPVMACPLALRRVLANLIDNALRYGRDVRVCARIDSTSLVLAVVDSGPGIRPAQMEAVFAPWVRAGQGGSEGKAGSGLGLAIARRLARSMQGDLQLQNRRCGGLEARLTLPLVVA</sequence>
<comment type="caution">
    <text evidence="15">The sequence shown here is derived from an EMBL/GenBank/DDBJ whole genome shotgun (WGS) entry which is preliminary data.</text>
</comment>
<dbReference type="SMART" id="SM00388">
    <property type="entry name" value="HisKA"/>
    <property type="match status" value="1"/>
</dbReference>
<dbReference type="OrthoDB" id="9804645at2"/>
<dbReference type="EC" id="2.7.13.3" evidence="3"/>
<dbReference type="SMART" id="SM00387">
    <property type="entry name" value="HATPase_c"/>
    <property type="match status" value="1"/>
</dbReference>
<dbReference type="Gene3D" id="1.10.287.130">
    <property type="match status" value="1"/>
</dbReference>
<dbReference type="PANTHER" id="PTHR44936">
    <property type="entry name" value="SENSOR PROTEIN CREC"/>
    <property type="match status" value="1"/>
</dbReference>
<dbReference type="SUPFAM" id="SSF55874">
    <property type="entry name" value="ATPase domain of HSP90 chaperone/DNA topoisomerase II/histidine kinase"/>
    <property type="match status" value="1"/>
</dbReference>
<evidence type="ECO:0000256" key="12">
    <source>
        <dbReference type="ARBA" id="ARBA00023136"/>
    </source>
</evidence>
<dbReference type="InterPro" id="IPR050980">
    <property type="entry name" value="2C_sensor_his_kinase"/>
</dbReference>
<evidence type="ECO:0000256" key="3">
    <source>
        <dbReference type="ARBA" id="ARBA00012438"/>
    </source>
</evidence>
<dbReference type="CDD" id="cd00082">
    <property type="entry name" value="HisKA"/>
    <property type="match status" value="1"/>
</dbReference>
<dbReference type="InterPro" id="IPR004358">
    <property type="entry name" value="Sig_transdc_His_kin-like_C"/>
</dbReference>
<accession>A0A3S0J2H8</accession>
<dbReference type="PROSITE" id="PS50109">
    <property type="entry name" value="HIS_KIN"/>
    <property type="match status" value="1"/>
</dbReference>
<protein>
    <recommendedName>
        <fullName evidence="3">histidine kinase</fullName>
        <ecNumber evidence="3">2.7.13.3</ecNumber>
    </recommendedName>
</protein>
<evidence type="ECO:0000256" key="9">
    <source>
        <dbReference type="ARBA" id="ARBA00022777"/>
    </source>
</evidence>
<dbReference type="InterPro" id="IPR005467">
    <property type="entry name" value="His_kinase_dom"/>
</dbReference>
<proteinExistence type="predicted"/>
<organism evidence="15 16">
    <name type="scientific">Variovorax gossypii</name>
    <dbReference type="NCBI Taxonomy" id="1679495"/>
    <lineage>
        <taxon>Bacteria</taxon>
        <taxon>Pseudomonadati</taxon>
        <taxon>Pseudomonadota</taxon>
        <taxon>Betaproteobacteria</taxon>
        <taxon>Burkholderiales</taxon>
        <taxon>Comamonadaceae</taxon>
        <taxon>Variovorax</taxon>
    </lineage>
</organism>
<evidence type="ECO:0000256" key="7">
    <source>
        <dbReference type="ARBA" id="ARBA00022679"/>
    </source>
</evidence>
<evidence type="ECO:0000313" key="15">
    <source>
        <dbReference type="EMBL" id="RTQ31499.1"/>
    </source>
</evidence>
<evidence type="ECO:0000256" key="1">
    <source>
        <dbReference type="ARBA" id="ARBA00000085"/>
    </source>
</evidence>
<comment type="subcellular location">
    <subcellularLocation>
        <location evidence="2">Cell inner membrane</location>
        <topology evidence="2">Multi-pass membrane protein</topology>
    </subcellularLocation>
</comment>
<dbReference type="AlphaFoldDB" id="A0A3S0J2H8"/>
<evidence type="ECO:0000256" key="2">
    <source>
        <dbReference type="ARBA" id="ARBA00004429"/>
    </source>
</evidence>
<feature type="domain" description="Histidine kinase" evidence="14">
    <location>
        <begin position="155"/>
        <end position="355"/>
    </location>
</feature>
<dbReference type="EMBL" id="RXOE01000009">
    <property type="protein sequence ID" value="RTQ31499.1"/>
    <property type="molecule type" value="Genomic_DNA"/>
</dbReference>
<keyword evidence="4" id="KW-1003">Cell membrane</keyword>
<evidence type="ECO:0000256" key="5">
    <source>
        <dbReference type="ARBA" id="ARBA00022519"/>
    </source>
</evidence>
<evidence type="ECO:0000313" key="16">
    <source>
        <dbReference type="Proteomes" id="UP000267418"/>
    </source>
</evidence>
<keyword evidence="7" id="KW-0808">Transferase</keyword>
<feature type="transmembrane region" description="Helical" evidence="13">
    <location>
        <begin position="71"/>
        <end position="92"/>
    </location>
</feature>
<evidence type="ECO:0000256" key="11">
    <source>
        <dbReference type="ARBA" id="ARBA00023012"/>
    </source>
</evidence>
<keyword evidence="8 13" id="KW-0812">Transmembrane</keyword>
<evidence type="ECO:0000256" key="13">
    <source>
        <dbReference type="SAM" id="Phobius"/>
    </source>
</evidence>